<name>A0A0F9M9P0_9ZZZZ</name>
<evidence type="ECO:0000256" key="1">
    <source>
        <dbReference type="SAM" id="Coils"/>
    </source>
</evidence>
<accession>A0A0F9M9P0</accession>
<protein>
    <submittedName>
        <fullName evidence="3">Uncharacterized protein</fullName>
    </submittedName>
</protein>
<evidence type="ECO:0000313" key="3">
    <source>
        <dbReference type="EMBL" id="KKM73385.1"/>
    </source>
</evidence>
<feature type="coiled-coil region" evidence="1">
    <location>
        <begin position="102"/>
        <end position="129"/>
    </location>
</feature>
<dbReference type="EMBL" id="LAZR01009310">
    <property type="protein sequence ID" value="KKM73385.1"/>
    <property type="molecule type" value="Genomic_DNA"/>
</dbReference>
<gene>
    <name evidence="3" type="ORF">LCGC14_1410990</name>
</gene>
<comment type="caution">
    <text evidence="3">The sequence shown here is derived from an EMBL/GenBank/DDBJ whole genome shotgun (WGS) entry which is preliminary data.</text>
</comment>
<reference evidence="3" key="1">
    <citation type="journal article" date="2015" name="Nature">
        <title>Complex archaea that bridge the gap between prokaryotes and eukaryotes.</title>
        <authorList>
            <person name="Spang A."/>
            <person name="Saw J.H."/>
            <person name="Jorgensen S.L."/>
            <person name="Zaremba-Niedzwiedzka K."/>
            <person name="Martijn J."/>
            <person name="Lind A.E."/>
            <person name="van Eijk R."/>
            <person name="Schleper C."/>
            <person name="Guy L."/>
            <person name="Ettema T.J."/>
        </authorList>
    </citation>
    <scope>NUCLEOTIDE SEQUENCE</scope>
</reference>
<sequence length="139" mass="15718">MSDEIGDASMNDGVTKLSEASFAEDWDSAEDRVYDPTTKAERETKRAEMEGMRDSWESNFQIPWDESLYAFVLRLIAEVERLEAELDGRIAADAVLCPHAPNHVLEGKLRELEEVNTNLARRILDLEADKHEADDAATH</sequence>
<evidence type="ECO:0000256" key="2">
    <source>
        <dbReference type="SAM" id="MobiDB-lite"/>
    </source>
</evidence>
<proteinExistence type="predicted"/>
<feature type="region of interest" description="Disordered" evidence="2">
    <location>
        <begin position="27"/>
        <end position="52"/>
    </location>
</feature>
<dbReference type="AlphaFoldDB" id="A0A0F9M9P0"/>
<keyword evidence="1" id="KW-0175">Coiled coil</keyword>
<organism evidence="3">
    <name type="scientific">marine sediment metagenome</name>
    <dbReference type="NCBI Taxonomy" id="412755"/>
    <lineage>
        <taxon>unclassified sequences</taxon>
        <taxon>metagenomes</taxon>
        <taxon>ecological metagenomes</taxon>
    </lineage>
</organism>
<feature type="compositionally biased region" description="Basic and acidic residues" evidence="2">
    <location>
        <begin position="29"/>
        <end position="52"/>
    </location>
</feature>